<evidence type="ECO:0000259" key="1">
    <source>
        <dbReference type="PROSITE" id="PS50404"/>
    </source>
</evidence>
<dbReference type="PANTHER" id="PTHR44051:SF8">
    <property type="entry name" value="GLUTATHIONE S-TRANSFERASE GSTA"/>
    <property type="match status" value="1"/>
</dbReference>
<dbReference type="Gene3D" id="1.20.1050.10">
    <property type="match status" value="1"/>
</dbReference>
<dbReference type="SUPFAM" id="SSF52833">
    <property type="entry name" value="Thioredoxin-like"/>
    <property type="match status" value="1"/>
</dbReference>
<proteinExistence type="predicted"/>
<gene>
    <name evidence="3" type="ORF">HJO_06907</name>
</gene>
<dbReference type="CDD" id="cd00570">
    <property type="entry name" value="GST_N_family"/>
    <property type="match status" value="1"/>
</dbReference>
<dbReference type="PROSITE" id="PS50404">
    <property type="entry name" value="GST_NTER"/>
    <property type="match status" value="1"/>
</dbReference>
<dbReference type="InterPro" id="IPR004045">
    <property type="entry name" value="Glutathione_S-Trfase_N"/>
</dbReference>
<name>A0A059FQD6_9PROT</name>
<dbReference type="InterPro" id="IPR040079">
    <property type="entry name" value="Glutathione_S-Trfase"/>
</dbReference>
<evidence type="ECO:0000259" key="2">
    <source>
        <dbReference type="PROSITE" id="PS50405"/>
    </source>
</evidence>
<sequence>MNAIMKRLYQWPLDPAGRLVRLVLAEKGEGFERVDSPAWAPHPDVAALGYGAVTPALVSSDATGRVVACGTRAICEHLEEAYPLPALLPADPNERAEARRLWAWVEAGCEEITDTLLTERVVQWVRRERQPDSEKLRRGAHALRGRLTFLNGLVEINGYLAGRTLSLADLAAAAHLSAYDYFGDVEWNAVPDLKTWYARIKSRPAFRPLLADRIDGTRPVPHYADLDF</sequence>
<dbReference type="eggNOG" id="COG0625">
    <property type="taxonomic scope" value="Bacteria"/>
</dbReference>
<dbReference type="AlphaFoldDB" id="A0A059FQD6"/>
<dbReference type="Gene3D" id="3.40.30.10">
    <property type="entry name" value="Glutaredoxin"/>
    <property type="match status" value="1"/>
</dbReference>
<dbReference type="EMBL" id="ARYK01000003">
    <property type="protein sequence ID" value="KCZ92663.1"/>
    <property type="molecule type" value="Genomic_DNA"/>
</dbReference>
<feature type="domain" description="GST C-terminal" evidence="2">
    <location>
        <begin position="91"/>
        <end position="223"/>
    </location>
</feature>
<dbReference type="InterPro" id="IPR004046">
    <property type="entry name" value="GST_C"/>
</dbReference>
<dbReference type="InterPro" id="IPR036249">
    <property type="entry name" value="Thioredoxin-like_sf"/>
</dbReference>
<dbReference type="Proteomes" id="UP000025171">
    <property type="component" value="Unassembled WGS sequence"/>
</dbReference>
<dbReference type="Pfam" id="PF00043">
    <property type="entry name" value="GST_C"/>
    <property type="match status" value="1"/>
</dbReference>
<dbReference type="PANTHER" id="PTHR44051">
    <property type="entry name" value="GLUTATHIONE S-TRANSFERASE-RELATED"/>
    <property type="match status" value="1"/>
</dbReference>
<reference evidence="3 4" key="1">
    <citation type="journal article" date="2014" name="Antonie Van Leeuwenhoek">
        <title>Hyphomonas beringensis sp. nov. and Hyphomonas chukchiensis sp. nov., isolated from surface seawater of the Bering Sea and Chukchi Sea.</title>
        <authorList>
            <person name="Li C."/>
            <person name="Lai Q."/>
            <person name="Li G."/>
            <person name="Dong C."/>
            <person name="Wang J."/>
            <person name="Liao Y."/>
            <person name="Shao Z."/>
        </authorList>
    </citation>
    <scope>NUCLEOTIDE SEQUENCE [LARGE SCALE GENOMIC DNA]</scope>
    <source>
        <strain evidence="3 4">MHS-2</strain>
    </source>
</reference>
<keyword evidence="3" id="KW-0808">Transferase</keyword>
<organism evidence="3 4">
    <name type="scientific">Hyphomonas johnsonii MHS-2</name>
    <dbReference type="NCBI Taxonomy" id="1280950"/>
    <lineage>
        <taxon>Bacteria</taxon>
        <taxon>Pseudomonadati</taxon>
        <taxon>Pseudomonadota</taxon>
        <taxon>Alphaproteobacteria</taxon>
        <taxon>Hyphomonadales</taxon>
        <taxon>Hyphomonadaceae</taxon>
        <taxon>Hyphomonas</taxon>
    </lineage>
</organism>
<dbReference type="PATRIC" id="fig|1280950.3.peg.1384"/>
<dbReference type="InterPro" id="IPR036282">
    <property type="entry name" value="Glutathione-S-Trfase_C_sf"/>
</dbReference>
<comment type="caution">
    <text evidence="3">The sequence shown here is derived from an EMBL/GenBank/DDBJ whole genome shotgun (WGS) entry which is preliminary data.</text>
</comment>
<dbReference type="GO" id="GO:0016740">
    <property type="term" value="F:transferase activity"/>
    <property type="evidence" value="ECO:0007669"/>
    <property type="project" value="UniProtKB-KW"/>
</dbReference>
<evidence type="ECO:0000313" key="4">
    <source>
        <dbReference type="Proteomes" id="UP000025171"/>
    </source>
</evidence>
<keyword evidence="4" id="KW-1185">Reference proteome</keyword>
<dbReference type="STRING" id="1280950.HJO_06907"/>
<dbReference type="PROSITE" id="PS50405">
    <property type="entry name" value="GST_CTER"/>
    <property type="match status" value="1"/>
</dbReference>
<feature type="domain" description="GST N-terminal" evidence="1">
    <location>
        <begin position="4"/>
        <end position="86"/>
    </location>
</feature>
<protein>
    <submittedName>
        <fullName evidence="3">Glutathione S-transferase</fullName>
    </submittedName>
</protein>
<evidence type="ECO:0000313" key="3">
    <source>
        <dbReference type="EMBL" id="KCZ92663.1"/>
    </source>
</evidence>
<dbReference type="Pfam" id="PF13417">
    <property type="entry name" value="GST_N_3"/>
    <property type="match status" value="1"/>
</dbReference>
<dbReference type="SUPFAM" id="SSF47616">
    <property type="entry name" value="GST C-terminal domain-like"/>
    <property type="match status" value="1"/>
</dbReference>
<accession>A0A059FQD6</accession>
<dbReference type="InterPro" id="IPR010987">
    <property type="entry name" value="Glutathione-S-Trfase_C-like"/>
</dbReference>
<dbReference type="SFLD" id="SFLDS00019">
    <property type="entry name" value="Glutathione_Transferase_(cytos"/>
    <property type="match status" value="1"/>
</dbReference>